<sequence>MHKQSLSGADQKLYEIAEEIAMKGYDVTQYER</sequence>
<keyword evidence="2" id="KW-1185">Reference proteome</keyword>
<dbReference type="EMBL" id="JARGYT010000084">
    <property type="protein sequence ID" value="MDZ5762670.1"/>
    <property type="molecule type" value="Genomic_DNA"/>
</dbReference>
<accession>A0ABU5L9V6</accession>
<protein>
    <submittedName>
        <fullName evidence="1">Uncharacterized protein</fullName>
    </submittedName>
</protein>
<evidence type="ECO:0000313" key="2">
    <source>
        <dbReference type="Proteomes" id="UP001293791"/>
    </source>
</evidence>
<organism evidence="1 2">
    <name type="scientific">Candidatus Cyrtobacter comes</name>
    <dbReference type="NCBI Taxonomy" id="675776"/>
    <lineage>
        <taxon>Bacteria</taxon>
        <taxon>Pseudomonadati</taxon>
        <taxon>Pseudomonadota</taxon>
        <taxon>Alphaproteobacteria</taxon>
        <taxon>Rickettsiales</taxon>
        <taxon>Candidatus Midichloriaceae</taxon>
        <taxon>Candidatus Cyrtobacter</taxon>
    </lineage>
</organism>
<comment type="caution">
    <text evidence="1">The sequence shown here is derived from an EMBL/GenBank/DDBJ whole genome shotgun (WGS) entry which is preliminary data.</text>
</comment>
<name>A0ABU5L9V6_9RICK</name>
<dbReference type="Proteomes" id="UP001293791">
    <property type="component" value="Unassembled WGS sequence"/>
</dbReference>
<proteinExistence type="predicted"/>
<gene>
    <name evidence="1" type="ORF">Cyrtocomes_01061</name>
</gene>
<evidence type="ECO:0000313" key="1">
    <source>
        <dbReference type="EMBL" id="MDZ5762670.1"/>
    </source>
</evidence>
<reference evidence="1 2" key="1">
    <citation type="submission" date="2023-02" db="EMBL/GenBank/DDBJ databases">
        <title>Host association and intracellularity evolved multiple times independently in the Rickettsiales.</title>
        <authorList>
            <person name="Castelli M."/>
            <person name="Nardi T."/>
            <person name="Gammuto L."/>
            <person name="Bellinzona G."/>
            <person name="Sabaneyeva E."/>
            <person name="Potekhin A."/>
            <person name="Serra V."/>
            <person name="Petroni G."/>
            <person name="Sassera D."/>
        </authorList>
    </citation>
    <scope>NUCLEOTIDE SEQUENCE [LARGE SCALE GENOMIC DNA]</scope>
    <source>
        <strain evidence="1 2">BOD18</strain>
    </source>
</reference>